<dbReference type="GO" id="GO:0032299">
    <property type="term" value="C:ribonuclease H2 complex"/>
    <property type="evidence" value="ECO:0007669"/>
    <property type="project" value="UniProtKB-ARBA"/>
</dbReference>
<dbReference type="Gene3D" id="1.10.10.460">
    <property type="entry name" value="Ribonuclease hii. Domain 2"/>
    <property type="match status" value="1"/>
</dbReference>
<keyword evidence="7 9" id="KW-0378">Hydrolase</keyword>
<keyword evidence="5 9" id="KW-0479">Metal-binding</keyword>
<comment type="similarity">
    <text evidence="3">Belongs to the RNase HII family. Eukaryotic subfamily.</text>
</comment>
<dbReference type="FunFam" id="1.10.10.460:FF:000001">
    <property type="entry name" value="Ribonuclease"/>
    <property type="match status" value="1"/>
</dbReference>
<keyword evidence="6 9" id="KW-0255">Endonuclease</keyword>
<evidence type="ECO:0000256" key="1">
    <source>
        <dbReference type="ARBA" id="ARBA00000077"/>
    </source>
</evidence>
<organism evidence="12 13">
    <name type="scientific">Fopius arisanus</name>
    <dbReference type="NCBI Taxonomy" id="64838"/>
    <lineage>
        <taxon>Eukaryota</taxon>
        <taxon>Metazoa</taxon>
        <taxon>Ecdysozoa</taxon>
        <taxon>Arthropoda</taxon>
        <taxon>Hexapoda</taxon>
        <taxon>Insecta</taxon>
        <taxon>Pterygota</taxon>
        <taxon>Neoptera</taxon>
        <taxon>Endopterygota</taxon>
        <taxon>Hymenoptera</taxon>
        <taxon>Apocrita</taxon>
        <taxon>Ichneumonoidea</taxon>
        <taxon>Braconidae</taxon>
        <taxon>Opiinae</taxon>
        <taxon>Fopius</taxon>
    </lineage>
</organism>
<evidence type="ECO:0000256" key="7">
    <source>
        <dbReference type="ARBA" id="ARBA00022801"/>
    </source>
</evidence>
<reference evidence="13" key="1">
    <citation type="submission" date="2025-08" db="UniProtKB">
        <authorList>
            <consortium name="RefSeq"/>
        </authorList>
    </citation>
    <scope>IDENTIFICATION</scope>
    <source>
        <strain evidence="13">USDA-PBARC FA_bdor</strain>
        <tissue evidence="13">Whole organism</tissue>
    </source>
</reference>
<evidence type="ECO:0000256" key="9">
    <source>
        <dbReference type="PROSITE-ProRule" id="PRU01319"/>
    </source>
</evidence>
<dbReference type="GO" id="GO:0003723">
    <property type="term" value="F:RNA binding"/>
    <property type="evidence" value="ECO:0007669"/>
    <property type="project" value="UniProtKB-UniRule"/>
</dbReference>
<evidence type="ECO:0000256" key="2">
    <source>
        <dbReference type="ARBA" id="ARBA00001946"/>
    </source>
</evidence>
<comment type="function">
    <text evidence="8">Catalytic subunit of RNase HII, an endonuclease that specifically degrades the RNA of RNA:DNA hybrids. Participates in DNA replication, possibly by mediating the removal of lagging-strand Okazaki fragment RNA primers during DNA replication. Mediates the excision of single ribonucleotides from DNA:RNA duplexes.</text>
</comment>
<feature type="binding site" evidence="9">
    <location>
        <position position="168"/>
    </location>
    <ligand>
        <name>a divalent metal cation</name>
        <dbReference type="ChEBI" id="CHEBI:60240"/>
    </ligand>
</feature>
<dbReference type="GO" id="GO:0043137">
    <property type="term" value="P:DNA replication, removal of RNA primer"/>
    <property type="evidence" value="ECO:0007669"/>
    <property type="project" value="TreeGrafter"/>
</dbReference>
<comment type="function">
    <text evidence="10">Endonuclease that specifically degrades the RNA of RNA-DNA hybrids.</text>
</comment>
<dbReference type="GeneID" id="105265836"/>
<evidence type="ECO:0000259" key="11">
    <source>
        <dbReference type="PROSITE" id="PS51975"/>
    </source>
</evidence>
<dbReference type="KEGG" id="fas:105265836"/>
<accession>A0A9R1TZM9</accession>
<feature type="domain" description="RNase H type-2" evidence="11">
    <location>
        <begin position="54"/>
        <end position="276"/>
    </location>
</feature>
<dbReference type="CDD" id="cd07181">
    <property type="entry name" value="RNase_HII_eukaryota_like"/>
    <property type="match status" value="1"/>
</dbReference>
<dbReference type="Gene3D" id="3.30.420.10">
    <property type="entry name" value="Ribonuclease H-like superfamily/Ribonuclease H"/>
    <property type="match status" value="1"/>
</dbReference>
<evidence type="ECO:0000256" key="4">
    <source>
        <dbReference type="ARBA" id="ARBA00022722"/>
    </source>
</evidence>
<evidence type="ECO:0000256" key="5">
    <source>
        <dbReference type="ARBA" id="ARBA00022723"/>
    </source>
</evidence>
<evidence type="ECO:0000256" key="6">
    <source>
        <dbReference type="ARBA" id="ARBA00022759"/>
    </source>
</evidence>
<evidence type="ECO:0000313" key="13">
    <source>
        <dbReference type="RefSeq" id="XP_011301891.1"/>
    </source>
</evidence>
<dbReference type="PANTHER" id="PTHR10954">
    <property type="entry name" value="RIBONUCLEASE H2 SUBUNIT A"/>
    <property type="match status" value="1"/>
</dbReference>
<dbReference type="AlphaFoldDB" id="A0A9R1TZM9"/>
<dbReference type="InterPro" id="IPR036397">
    <property type="entry name" value="RNaseH_sf"/>
</dbReference>
<keyword evidence="12" id="KW-1185">Reference proteome</keyword>
<dbReference type="InterPro" id="IPR012337">
    <property type="entry name" value="RNaseH-like_sf"/>
</dbReference>
<feature type="binding site" evidence="9">
    <location>
        <position position="61"/>
    </location>
    <ligand>
        <name>a divalent metal cation</name>
        <dbReference type="ChEBI" id="CHEBI:60240"/>
    </ligand>
</feature>
<comment type="cofactor">
    <cofactor evidence="9">
        <name>Mn(2+)</name>
        <dbReference type="ChEBI" id="CHEBI:29035"/>
    </cofactor>
    <cofactor evidence="9">
        <name>Mg(2+)</name>
        <dbReference type="ChEBI" id="CHEBI:18420"/>
    </cofactor>
    <text evidence="9">Manganese or magnesium. Binds 1 divalent metal ion per monomer in the absence of substrate. May bind a second metal ion after substrate binding.</text>
</comment>
<dbReference type="SUPFAM" id="SSF53098">
    <property type="entry name" value="Ribonuclease H-like"/>
    <property type="match status" value="1"/>
</dbReference>
<gene>
    <name evidence="13" type="primary">LOC105265836</name>
</gene>
<dbReference type="GO" id="GO:0046872">
    <property type="term" value="F:metal ion binding"/>
    <property type="evidence" value="ECO:0007669"/>
    <property type="project" value="UniProtKB-KW"/>
</dbReference>
<proteinExistence type="inferred from homology"/>
<evidence type="ECO:0000256" key="3">
    <source>
        <dbReference type="ARBA" id="ARBA00007058"/>
    </source>
</evidence>
<protein>
    <recommendedName>
        <fullName evidence="10">Ribonuclease</fullName>
        <ecNumber evidence="10">3.1.26.4</ecNumber>
    </recommendedName>
</protein>
<dbReference type="InterPro" id="IPR023160">
    <property type="entry name" value="RNase_HII_hlx-loop-hlx_cap_dom"/>
</dbReference>
<dbReference type="InterPro" id="IPR004649">
    <property type="entry name" value="RNase_H2_suA"/>
</dbReference>
<dbReference type="EC" id="3.1.26.4" evidence="10"/>
<comment type="catalytic activity">
    <reaction evidence="1 9 10">
        <text>Endonucleolytic cleavage to 5'-phosphomonoester.</text>
        <dbReference type="EC" id="3.1.26.4"/>
    </reaction>
</comment>
<dbReference type="Proteomes" id="UP000694866">
    <property type="component" value="Unplaced"/>
</dbReference>
<evidence type="ECO:0000256" key="10">
    <source>
        <dbReference type="RuleBase" id="RU003515"/>
    </source>
</evidence>
<keyword evidence="4 9" id="KW-0540">Nuclease</keyword>
<dbReference type="FunFam" id="3.30.420.10:FF:000016">
    <property type="entry name" value="Ribonuclease"/>
    <property type="match status" value="1"/>
</dbReference>
<dbReference type="Pfam" id="PF01351">
    <property type="entry name" value="RNase_HII"/>
    <property type="match status" value="1"/>
</dbReference>
<dbReference type="InterPro" id="IPR001352">
    <property type="entry name" value="RNase_HII/HIII"/>
</dbReference>
<comment type="cofactor">
    <cofactor evidence="2">
        <name>Mg(2+)</name>
        <dbReference type="ChEBI" id="CHEBI:18420"/>
    </cofactor>
</comment>
<sequence length="323" mass="36399">MEEDRGESNMESIDEGKSTRITCRGDLTPFFEKRDHSINQIHQTEVPQICKDEPCQLGVDEAGRGPVLGPMVYGIAYAPLSRKQLLVDLGCADSKTLTEDKRDEIFDKICDNHDDMGWIVEAISPNSITTSMYRRSKTSLNEVSMNSAIGLIKRAIEAGANIVEVYVDTVGKPEKYQAKLKAIFPDIPKIVVAKKADSTYPIVSAASICAKVSRDHALRAWRFREGSPKGEHGSGYPNDPLTKKWMSENVDPVFGYPQIVRFSWSTAQTILGEKAVDVEWEDIDDEDLQTEPNEQKISKFFEKPQRKSHEFFTDRRLAVTHEL</sequence>
<feature type="binding site" evidence="9">
    <location>
        <position position="60"/>
    </location>
    <ligand>
        <name>a divalent metal cation</name>
        <dbReference type="ChEBI" id="CHEBI:60240"/>
    </ligand>
</feature>
<dbReference type="OrthoDB" id="7462577at2759"/>
<dbReference type="NCBIfam" id="TIGR00729">
    <property type="entry name" value="ribonuclease HII"/>
    <property type="match status" value="1"/>
</dbReference>
<dbReference type="PANTHER" id="PTHR10954:SF7">
    <property type="entry name" value="RIBONUCLEASE H2 SUBUNIT A"/>
    <property type="match status" value="1"/>
</dbReference>
<evidence type="ECO:0000313" key="12">
    <source>
        <dbReference type="Proteomes" id="UP000694866"/>
    </source>
</evidence>
<dbReference type="GO" id="GO:0006298">
    <property type="term" value="P:mismatch repair"/>
    <property type="evidence" value="ECO:0007669"/>
    <property type="project" value="TreeGrafter"/>
</dbReference>
<dbReference type="RefSeq" id="XP_011301891.1">
    <property type="nucleotide sequence ID" value="XM_011303589.1"/>
</dbReference>
<dbReference type="PROSITE" id="PS51975">
    <property type="entry name" value="RNASE_H_2"/>
    <property type="match status" value="1"/>
</dbReference>
<dbReference type="GO" id="GO:0004523">
    <property type="term" value="F:RNA-DNA hybrid ribonuclease activity"/>
    <property type="evidence" value="ECO:0007669"/>
    <property type="project" value="UniProtKB-UniRule"/>
</dbReference>
<evidence type="ECO:0000256" key="8">
    <source>
        <dbReference type="ARBA" id="ARBA00024981"/>
    </source>
</evidence>
<name>A0A9R1TZM9_9HYME</name>
<dbReference type="InterPro" id="IPR024567">
    <property type="entry name" value="RNase_HII/HIII_dom"/>
</dbReference>